<proteinExistence type="predicted"/>
<protein>
    <submittedName>
        <fullName evidence="2">2417_t:CDS:1</fullName>
    </submittedName>
</protein>
<sequence length="243" mass="28565">MNNQREKTIPNTPQDYVDLYEKCWSNSPDQRPTLSKILKQLTKLVNHISNINAIIVNDDHYTITFVDLDKSSNLKEVRRHLSKEKDLMLGRQNVYFYNRRMEKISRDHENNYTLEDILMPDGSDFSFYIESDLSKPSFPKIVQLLSLDRGRIFDNRSIKTASKQAGIVKDPKEKDINMQKEYINTGEGKKIYYQIGNIRLLQRELQVSEEYIKAIKAALDDNKSVEEQREALNKVGKEYGYFW</sequence>
<evidence type="ECO:0000313" key="2">
    <source>
        <dbReference type="EMBL" id="CAG8654256.1"/>
    </source>
</evidence>
<dbReference type="OrthoDB" id="2405283at2759"/>
<feature type="coiled-coil region" evidence="1">
    <location>
        <begin position="208"/>
        <end position="235"/>
    </location>
</feature>
<dbReference type="Proteomes" id="UP000789396">
    <property type="component" value="Unassembled WGS sequence"/>
</dbReference>
<dbReference type="EMBL" id="CAJVPZ010014056">
    <property type="protein sequence ID" value="CAG8654256.1"/>
    <property type="molecule type" value="Genomic_DNA"/>
</dbReference>
<organism evidence="2 3">
    <name type="scientific">Racocetra fulgida</name>
    <dbReference type="NCBI Taxonomy" id="60492"/>
    <lineage>
        <taxon>Eukaryota</taxon>
        <taxon>Fungi</taxon>
        <taxon>Fungi incertae sedis</taxon>
        <taxon>Mucoromycota</taxon>
        <taxon>Glomeromycotina</taxon>
        <taxon>Glomeromycetes</taxon>
        <taxon>Diversisporales</taxon>
        <taxon>Gigasporaceae</taxon>
        <taxon>Racocetra</taxon>
    </lineage>
</organism>
<gene>
    <name evidence="2" type="ORF">RFULGI_LOCUS8592</name>
</gene>
<keyword evidence="3" id="KW-1185">Reference proteome</keyword>
<dbReference type="AlphaFoldDB" id="A0A9N9DUW5"/>
<evidence type="ECO:0000313" key="3">
    <source>
        <dbReference type="Proteomes" id="UP000789396"/>
    </source>
</evidence>
<reference evidence="2" key="1">
    <citation type="submission" date="2021-06" db="EMBL/GenBank/DDBJ databases">
        <authorList>
            <person name="Kallberg Y."/>
            <person name="Tangrot J."/>
            <person name="Rosling A."/>
        </authorList>
    </citation>
    <scope>NUCLEOTIDE SEQUENCE</scope>
    <source>
        <strain evidence="2">IN212</strain>
    </source>
</reference>
<keyword evidence="1" id="KW-0175">Coiled coil</keyword>
<accession>A0A9N9DUW5</accession>
<comment type="caution">
    <text evidence="2">The sequence shown here is derived from an EMBL/GenBank/DDBJ whole genome shotgun (WGS) entry which is preliminary data.</text>
</comment>
<dbReference type="InterPro" id="IPR011009">
    <property type="entry name" value="Kinase-like_dom_sf"/>
</dbReference>
<name>A0A9N9DUW5_9GLOM</name>
<dbReference type="SUPFAM" id="SSF56112">
    <property type="entry name" value="Protein kinase-like (PK-like)"/>
    <property type="match status" value="1"/>
</dbReference>
<evidence type="ECO:0000256" key="1">
    <source>
        <dbReference type="SAM" id="Coils"/>
    </source>
</evidence>
<dbReference type="Gene3D" id="1.10.510.10">
    <property type="entry name" value="Transferase(Phosphotransferase) domain 1"/>
    <property type="match status" value="1"/>
</dbReference>